<dbReference type="KEGG" id="hbh:E4T21_00430"/>
<feature type="domain" description="Replication gene A protein-like" evidence="8">
    <location>
        <begin position="213"/>
        <end position="465"/>
    </location>
</feature>
<feature type="region of interest" description="Disordered" evidence="7">
    <location>
        <begin position="724"/>
        <end position="744"/>
    </location>
</feature>
<evidence type="ECO:0000256" key="6">
    <source>
        <dbReference type="ARBA" id="ARBA00022801"/>
    </source>
</evidence>
<dbReference type="GO" id="GO:0006260">
    <property type="term" value="P:DNA replication"/>
    <property type="evidence" value="ECO:0007669"/>
    <property type="project" value="UniProtKB-KW"/>
</dbReference>
<dbReference type="RefSeq" id="WP_187775067.1">
    <property type="nucleotide sequence ID" value="NZ_CP038437.2"/>
</dbReference>
<keyword evidence="5 9" id="KW-0255">Endonuclease</keyword>
<evidence type="ECO:0000313" key="10">
    <source>
        <dbReference type="Proteomes" id="UP000324285"/>
    </source>
</evidence>
<keyword evidence="10" id="KW-1185">Reference proteome</keyword>
<evidence type="ECO:0000256" key="1">
    <source>
        <dbReference type="ARBA" id="ARBA00003293"/>
    </source>
</evidence>
<comment type="similarity">
    <text evidence="2">Belongs to the phage GPA family.</text>
</comment>
<evidence type="ECO:0000256" key="7">
    <source>
        <dbReference type="SAM" id="MobiDB-lite"/>
    </source>
</evidence>
<evidence type="ECO:0000256" key="2">
    <source>
        <dbReference type="ARBA" id="ARBA00009260"/>
    </source>
</evidence>
<organism evidence="9 10">
    <name type="scientific">Halomonas binhaiensis</name>
    <dbReference type="NCBI Taxonomy" id="2562282"/>
    <lineage>
        <taxon>Bacteria</taxon>
        <taxon>Pseudomonadati</taxon>
        <taxon>Pseudomonadota</taxon>
        <taxon>Gammaproteobacteria</taxon>
        <taxon>Oceanospirillales</taxon>
        <taxon>Halomonadaceae</taxon>
        <taxon>Halomonas</taxon>
    </lineage>
</organism>
<dbReference type="Pfam" id="PF05840">
    <property type="entry name" value="Phage_GPA"/>
    <property type="match status" value="1"/>
</dbReference>
<reference evidence="9" key="1">
    <citation type="submission" date="2021-02" db="EMBL/GenBank/DDBJ databases">
        <title>Strain Y2R2, a novel species of the genus Halomonas.</title>
        <authorList>
            <person name="Huang H."/>
        </authorList>
    </citation>
    <scope>NUCLEOTIDE SEQUENCE</scope>
    <source>
        <strain evidence="9">Y2R2</strain>
    </source>
</reference>
<sequence length="744" mass="84870">MAEDLASGFVHIARRHGNAAGNHWLRRHAKDLVEPGHIFQRFAPIADDLMKGAAAIRARENNSIEGIRAANDWLIDIEKRLKVGSFTATHDDDALVSYAEAQTRAIEQERDSIIGNIADYNRRRRNGLLPVPVPPCELSGPLSERARQYREHVADSRNPLTPPPLCVPLMAVFHFNYLPPMSLSVATEMALGQARKRARLHSIVPPPLSWSSERQLARLSCSLWWRRQLRRICGRRLEQVQRDAHRVHKRAGIYCSNMTLARRSQQKIRNRALLETLEAINQDGQTYTLAELAELGLANADHRRAELMLRIRDTEAEAQRLGHLGMFFTITAPSRFHPVHARNCRRNNKYDGSTPREAQQHLQKVWAKARAKLAREGLAVYGIRVVEPHHDGTPHWHLLLWMKPEDEPRVVEVLREYAESESPEELYDRWGNKSSARFKAVKIDYSRGTAAGYVAKYISKNINGQQFMEADNYGQEMASSAPRIEAWAAVWGIRQFQFVGLPSVTVWREIRRLTEQQSEQLRLWEEATRPIPRAARCLHEIRKAANAGQWDLFLRLMGGPNTPRKDQPIKPWVVTRMDPNRDPFSHATGEVITGIEKRGRYGEAIKSTVGLVVKDGRGDASEYLTRLFRWEIRSRKQNAMGRFGVGEAGDAWTCVNNCTGVDITPRTPPPEILADQLKRFQEWRESEVTRAEIESADIEARYVRAATQRLIQNDPTARRVLAERGQSIPAPMPGQEEYFPPELC</sequence>
<dbReference type="GO" id="GO:0016787">
    <property type="term" value="F:hydrolase activity"/>
    <property type="evidence" value="ECO:0007669"/>
    <property type="project" value="UniProtKB-KW"/>
</dbReference>
<comment type="function">
    <text evidence="1">Possible endonuclease which induces a single-strand cut and initiates DNA replication.</text>
</comment>
<keyword evidence="6" id="KW-0378">Hydrolase</keyword>
<dbReference type="Proteomes" id="UP000324285">
    <property type="component" value="Chromosome"/>
</dbReference>
<accession>A0A856QJV3</accession>
<keyword evidence="4" id="KW-0540">Nuclease</keyword>
<evidence type="ECO:0000313" key="9">
    <source>
        <dbReference type="EMBL" id="QEM80188.2"/>
    </source>
</evidence>
<name>A0A856QJV3_9GAMM</name>
<evidence type="ECO:0000259" key="8">
    <source>
        <dbReference type="Pfam" id="PF05840"/>
    </source>
</evidence>
<dbReference type="EMBL" id="CP038437">
    <property type="protein sequence ID" value="QEM80188.2"/>
    <property type="molecule type" value="Genomic_DNA"/>
</dbReference>
<keyword evidence="3" id="KW-0235">DNA replication</keyword>
<evidence type="ECO:0000256" key="4">
    <source>
        <dbReference type="ARBA" id="ARBA00022722"/>
    </source>
</evidence>
<evidence type="ECO:0000256" key="3">
    <source>
        <dbReference type="ARBA" id="ARBA00022705"/>
    </source>
</evidence>
<evidence type="ECO:0000256" key="5">
    <source>
        <dbReference type="ARBA" id="ARBA00022759"/>
    </source>
</evidence>
<proteinExistence type="inferred from homology"/>
<protein>
    <submittedName>
        <fullName evidence="9">Replication endonuclease</fullName>
    </submittedName>
</protein>
<dbReference type="GO" id="GO:0004519">
    <property type="term" value="F:endonuclease activity"/>
    <property type="evidence" value="ECO:0007669"/>
    <property type="project" value="UniProtKB-KW"/>
</dbReference>
<dbReference type="InterPro" id="IPR008766">
    <property type="entry name" value="Replication_gene_A-like"/>
</dbReference>
<gene>
    <name evidence="9" type="ORF">E4T21_00430</name>
</gene>
<dbReference type="AlphaFoldDB" id="A0A856QJV3"/>